<dbReference type="PANTHER" id="PTHR42090">
    <property type="match status" value="1"/>
</dbReference>
<reference evidence="3" key="1">
    <citation type="journal article" date="2018" name="Proc. Natl. Acad. Sci. U.S.A.">
        <title>Linking secondary metabolites to gene clusters through genome sequencing of six diverse Aspergillus species.</title>
        <authorList>
            <person name="Kaerboelling I."/>
            <person name="Vesth T.C."/>
            <person name="Frisvad J.C."/>
            <person name="Nybo J.L."/>
            <person name="Theobald S."/>
            <person name="Kuo A."/>
            <person name="Bowyer P."/>
            <person name="Matsuda Y."/>
            <person name="Mondo S."/>
            <person name="Lyhne E.K."/>
            <person name="Kogle M.E."/>
            <person name="Clum A."/>
            <person name="Lipzen A."/>
            <person name="Salamov A."/>
            <person name="Ngan C.Y."/>
            <person name="Daum C."/>
            <person name="Chiniquy J."/>
            <person name="Barry K."/>
            <person name="LaButti K."/>
            <person name="Haridas S."/>
            <person name="Simmons B.A."/>
            <person name="Magnuson J.K."/>
            <person name="Mortensen U.H."/>
            <person name="Larsen T.O."/>
            <person name="Grigoriev I.V."/>
            <person name="Baker S.E."/>
            <person name="Andersen M.R."/>
        </authorList>
    </citation>
    <scope>NUCLEOTIDE SEQUENCE [LARGE SCALE GENOMIC DNA]</scope>
    <source>
        <strain evidence="3">IBT 16806</strain>
    </source>
</reference>
<feature type="compositionally biased region" description="Basic and acidic residues" evidence="1">
    <location>
        <begin position="95"/>
        <end position="107"/>
    </location>
</feature>
<protein>
    <submittedName>
        <fullName evidence="2">Uncharacterized protein</fullName>
    </submittedName>
</protein>
<feature type="region of interest" description="Disordered" evidence="1">
    <location>
        <begin position="1"/>
        <end position="20"/>
    </location>
</feature>
<dbReference type="GeneID" id="36538732"/>
<comment type="caution">
    <text evidence="2">The sequence shown here is derived from an EMBL/GenBank/DDBJ whole genome shotgun (WGS) entry which is preliminary data.</text>
</comment>
<sequence>MSVTAFDSPRRWDEFASPHSPDWFPKVYSHGFKQTERSSPHLASNKITIHGQYILKHNAPKSHTHSTNNHPTPVYLYAPVLTRSLQTHPQPSPDELDRQTLHPERAENTQSGTDDAVARHTSSYDPRPPPQRSNHRRSRPNAGSLARWTRCSSALRTAR</sequence>
<feature type="region of interest" description="Disordered" evidence="1">
    <location>
        <begin position="58"/>
        <end position="159"/>
    </location>
</feature>
<evidence type="ECO:0000313" key="3">
    <source>
        <dbReference type="Proteomes" id="UP000234474"/>
    </source>
</evidence>
<dbReference type="STRING" id="1392255.A0A2I1BVM0"/>
<dbReference type="RefSeq" id="XP_024678015.1">
    <property type="nucleotide sequence ID" value="XM_024831395.1"/>
</dbReference>
<evidence type="ECO:0000256" key="1">
    <source>
        <dbReference type="SAM" id="MobiDB-lite"/>
    </source>
</evidence>
<organism evidence="2 3">
    <name type="scientific">Aspergillus novofumigatus (strain IBT 16806)</name>
    <dbReference type="NCBI Taxonomy" id="1392255"/>
    <lineage>
        <taxon>Eukaryota</taxon>
        <taxon>Fungi</taxon>
        <taxon>Dikarya</taxon>
        <taxon>Ascomycota</taxon>
        <taxon>Pezizomycotina</taxon>
        <taxon>Eurotiomycetes</taxon>
        <taxon>Eurotiomycetidae</taxon>
        <taxon>Eurotiales</taxon>
        <taxon>Aspergillaceae</taxon>
        <taxon>Aspergillus</taxon>
        <taxon>Aspergillus subgen. Fumigati</taxon>
    </lineage>
</organism>
<dbReference type="VEuPathDB" id="FungiDB:P174DRAFT_507700"/>
<dbReference type="AlphaFoldDB" id="A0A2I1BVM0"/>
<dbReference type="OrthoDB" id="4220319at2759"/>
<accession>A0A2I1BVM0</accession>
<keyword evidence="3" id="KW-1185">Reference proteome</keyword>
<evidence type="ECO:0000313" key="2">
    <source>
        <dbReference type="EMBL" id="PKX89420.1"/>
    </source>
</evidence>
<name>A0A2I1BVM0_ASPN1</name>
<dbReference type="Proteomes" id="UP000234474">
    <property type="component" value="Unassembled WGS sequence"/>
</dbReference>
<proteinExistence type="predicted"/>
<gene>
    <name evidence="2" type="ORF">P174DRAFT_507700</name>
</gene>
<dbReference type="EMBL" id="MSZS01000010">
    <property type="protein sequence ID" value="PKX89420.1"/>
    <property type="molecule type" value="Genomic_DNA"/>
</dbReference>
<feature type="compositionally biased region" description="Polar residues" evidence="1">
    <location>
        <begin position="150"/>
        <end position="159"/>
    </location>
</feature>
<dbReference type="PANTHER" id="PTHR42090:SF1">
    <property type="match status" value="1"/>
</dbReference>